<feature type="transmembrane region" description="Helical" evidence="2">
    <location>
        <begin position="264"/>
        <end position="283"/>
    </location>
</feature>
<feature type="transmembrane region" description="Helical" evidence="2">
    <location>
        <begin position="152"/>
        <end position="169"/>
    </location>
</feature>
<dbReference type="GO" id="GO:0016020">
    <property type="term" value="C:membrane"/>
    <property type="evidence" value="ECO:0007669"/>
    <property type="project" value="InterPro"/>
</dbReference>
<feature type="compositionally biased region" description="Polar residues" evidence="1">
    <location>
        <begin position="326"/>
        <end position="337"/>
    </location>
</feature>
<evidence type="ECO:0000256" key="2">
    <source>
        <dbReference type="SAM" id="Phobius"/>
    </source>
</evidence>
<dbReference type="SUPFAM" id="SSF103481">
    <property type="entry name" value="Multidrug resistance efflux transporter EmrE"/>
    <property type="match status" value="2"/>
</dbReference>
<feature type="domain" description="EamA" evidence="3">
    <location>
        <begin position="178"/>
        <end position="304"/>
    </location>
</feature>
<gene>
    <name evidence="4" type="ORF">UFOPK3376_01905</name>
</gene>
<dbReference type="Pfam" id="PF00892">
    <property type="entry name" value="EamA"/>
    <property type="match status" value="2"/>
</dbReference>
<reference evidence="4" key="1">
    <citation type="submission" date="2020-05" db="EMBL/GenBank/DDBJ databases">
        <authorList>
            <person name="Chiriac C."/>
            <person name="Salcher M."/>
            <person name="Ghai R."/>
            <person name="Kavagutti S V."/>
        </authorList>
    </citation>
    <scope>NUCLEOTIDE SEQUENCE</scope>
</reference>
<proteinExistence type="predicted"/>
<dbReference type="InterPro" id="IPR000620">
    <property type="entry name" value="EamA_dom"/>
</dbReference>
<keyword evidence="2" id="KW-1133">Transmembrane helix</keyword>
<feature type="transmembrane region" description="Helical" evidence="2">
    <location>
        <begin position="66"/>
        <end position="83"/>
    </location>
</feature>
<dbReference type="PANTHER" id="PTHR22911">
    <property type="entry name" value="ACYL-MALONYL CONDENSING ENZYME-RELATED"/>
    <property type="match status" value="1"/>
</dbReference>
<evidence type="ECO:0000259" key="3">
    <source>
        <dbReference type="Pfam" id="PF00892"/>
    </source>
</evidence>
<dbReference type="InterPro" id="IPR037185">
    <property type="entry name" value="EmrE-like"/>
</dbReference>
<feature type="region of interest" description="Disordered" evidence="1">
    <location>
        <begin position="313"/>
        <end position="337"/>
    </location>
</feature>
<feature type="transmembrane region" description="Helical" evidence="2">
    <location>
        <begin position="175"/>
        <end position="197"/>
    </location>
</feature>
<feature type="compositionally biased region" description="Low complexity" evidence="1">
    <location>
        <begin position="313"/>
        <end position="325"/>
    </location>
</feature>
<dbReference type="AlphaFoldDB" id="A0A6J7ESE1"/>
<feature type="domain" description="EamA" evidence="3">
    <location>
        <begin position="36"/>
        <end position="166"/>
    </location>
</feature>
<dbReference type="PANTHER" id="PTHR22911:SF135">
    <property type="entry name" value="BLR4310 PROTEIN"/>
    <property type="match status" value="1"/>
</dbReference>
<feature type="transmembrane region" description="Helical" evidence="2">
    <location>
        <begin position="34"/>
        <end position="54"/>
    </location>
</feature>
<accession>A0A6J7ESE1</accession>
<feature type="transmembrane region" description="Helical" evidence="2">
    <location>
        <begin position="209"/>
        <end position="228"/>
    </location>
</feature>
<organism evidence="4">
    <name type="scientific">freshwater metagenome</name>
    <dbReference type="NCBI Taxonomy" id="449393"/>
    <lineage>
        <taxon>unclassified sequences</taxon>
        <taxon>metagenomes</taxon>
        <taxon>ecological metagenomes</taxon>
    </lineage>
</organism>
<name>A0A6J7ESE1_9ZZZZ</name>
<keyword evidence="2" id="KW-0472">Membrane</keyword>
<feature type="transmembrane region" description="Helical" evidence="2">
    <location>
        <begin position="123"/>
        <end position="145"/>
    </location>
</feature>
<keyword evidence="2" id="KW-0812">Transmembrane</keyword>
<protein>
    <submittedName>
        <fullName evidence="4">Unannotated protein</fullName>
    </submittedName>
</protein>
<feature type="transmembrane region" description="Helical" evidence="2">
    <location>
        <begin position="289"/>
        <end position="310"/>
    </location>
</feature>
<feature type="transmembrane region" description="Helical" evidence="2">
    <location>
        <begin position="90"/>
        <end position="117"/>
    </location>
</feature>
<dbReference type="EMBL" id="CAFBLP010000049">
    <property type="protein sequence ID" value="CAB4884224.1"/>
    <property type="molecule type" value="Genomic_DNA"/>
</dbReference>
<evidence type="ECO:0000313" key="4">
    <source>
        <dbReference type="EMBL" id="CAB4884224.1"/>
    </source>
</evidence>
<feature type="transmembrane region" description="Helical" evidence="2">
    <location>
        <begin position="234"/>
        <end position="257"/>
    </location>
</feature>
<sequence length="337" mass="34521">MGQSGHESAAHVTAVSGEGGIAVSYVADDAGISAFSVFLLVVAALIFSTGGLFVRSLDHPQAWNTVFWRSVSASASLLILIIWRERRNTVRAIVGMGVPGWAVAVAFSGSSIGMVVALSRTSVAVVLVIFALSPLAAAILAWVIIGERVRNYTWIAIAVTVGGVGYMVSGPGAGGSASGAAIAFIIPLSFGLGTVMIRRHAEVQMAPAMLLAAVISAVIALPFAHPLQVNRHDLLLLLTFGFAQLGVGLAIFAVGAARAPATDVALLSMLEPIMGPIWVWIFLNDYPGIPALIGGATVFIALAVHTIYAASASSSDSSPGQPAQAIQPTSKGVASNG</sequence>
<evidence type="ECO:0000256" key="1">
    <source>
        <dbReference type="SAM" id="MobiDB-lite"/>
    </source>
</evidence>